<evidence type="ECO:0000256" key="2">
    <source>
        <dbReference type="SAM" id="SignalP"/>
    </source>
</evidence>
<proteinExistence type="predicted"/>
<evidence type="ECO:0000313" key="4">
    <source>
        <dbReference type="Proteomes" id="UP000325577"/>
    </source>
</evidence>
<dbReference type="EMBL" id="CM018033">
    <property type="protein sequence ID" value="KAA8545263.1"/>
    <property type="molecule type" value="Genomic_DNA"/>
</dbReference>
<evidence type="ECO:0000313" key="3">
    <source>
        <dbReference type="EMBL" id="KAA8545263.1"/>
    </source>
</evidence>
<sequence>MYSLIMKITSIILLLIVGSALLCLQANGRRFVLEQERKKDKADTQLIADAKPAQKLDGVNNGAIDTKPSDNTGRSGTYGPVLSAVDNDNKSNNGNNEEEEEKNDSYGNYVLLITGSVLPCLQASGGRRLVLEEGRKKEKADTQLKPDAQPAGRKLDGVNSGATDTKPNGNTEKSSTYGPVLLTADNNNEKKRKTANNNNNNNEDEENDCYGDYDGFFGSSGDNRHFFPPDFPYHRHNYGNNNNNKEHEKNDCYGSPYESATDPHHIYPDDRRPPH</sequence>
<feature type="region of interest" description="Disordered" evidence="1">
    <location>
        <begin position="132"/>
        <end position="207"/>
    </location>
</feature>
<feature type="region of interest" description="Disordered" evidence="1">
    <location>
        <begin position="57"/>
        <end position="104"/>
    </location>
</feature>
<keyword evidence="4" id="KW-1185">Reference proteome</keyword>
<feature type="compositionally biased region" description="Basic and acidic residues" evidence="1">
    <location>
        <begin position="132"/>
        <end position="144"/>
    </location>
</feature>
<feature type="compositionally biased region" description="Basic and acidic residues" evidence="1">
    <location>
        <begin position="261"/>
        <end position="275"/>
    </location>
</feature>
<reference evidence="3 4" key="1">
    <citation type="submission" date="2019-09" db="EMBL/GenBank/DDBJ databases">
        <title>A chromosome-level genome assembly of the Chinese tupelo Nyssa sinensis.</title>
        <authorList>
            <person name="Yang X."/>
            <person name="Kang M."/>
            <person name="Yang Y."/>
            <person name="Xiong H."/>
            <person name="Wang M."/>
            <person name="Zhang Z."/>
            <person name="Wang Z."/>
            <person name="Wu H."/>
            <person name="Ma T."/>
            <person name="Liu J."/>
            <person name="Xi Z."/>
        </authorList>
    </citation>
    <scope>NUCLEOTIDE SEQUENCE [LARGE SCALE GENOMIC DNA]</scope>
    <source>
        <strain evidence="3">J267</strain>
        <tissue evidence="3">Leaf</tissue>
    </source>
</reference>
<feature type="compositionally biased region" description="Polar residues" evidence="1">
    <location>
        <begin position="160"/>
        <end position="177"/>
    </location>
</feature>
<name>A0A5J5BQ29_9ASTE</name>
<accession>A0A5J5BQ29</accession>
<feature type="chain" id="PRO_5023896394" evidence="2">
    <location>
        <begin position="21"/>
        <end position="275"/>
    </location>
</feature>
<feature type="region of interest" description="Disordered" evidence="1">
    <location>
        <begin position="228"/>
        <end position="275"/>
    </location>
</feature>
<feature type="signal peptide" evidence="2">
    <location>
        <begin position="1"/>
        <end position="20"/>
    </location>
</feature>
<keyword evidence="2" id="KW-0732">Signal</keyword>
<dbReference type="AlphaFoldDB" id="A0A5J5BQ29"/>
<dbReference type="Proteomes" id="UP000325577">
    <property type="component" value="Linkage Group LG10"/>
</dbReference>
<gene>
    <name evidence="3" type="ORF">F0562_020047</name>
</gene>
<protein>
    <submittedName>
        <fullName evidence="3">Uncharacterized protein</fullName>
    </submittedName>
</protein>
<organism evidence="3 4">
    <name type="scientific">Nyssa sinensis</name>
    <dbReference type="NCBI Taxonomy" id="561372"/>
    <lineage>
        <taxon>Eukaryota</taxon>
        <taxon>Viridiplantae</taxon>
        <taxon>Streptophyta</taxon>
        <taxon>Embryophyta</taxon>
        <taxon>Tracheophyta</taxon>
        <taxon>Spermatophyta</taxon>
        <taxon>Magnoliopsida</taxon>
        <taxon>eudicotyledons</taxon>
        <taxon>Gunneridae</taxon>
        <taxon>Pentapetalae</taxon>
        <taxon>asterids</taxon>
        <taxon>Cornales</taxon>
        <taxon>Nyssaceae</taxon>
        <taxon>Nyssa</taxon>
    </lineage>
</organism>
<evidence type="ECO:0000256" key="1">
    <source>
        <dbReference type="SAM" id="MobiDB-lite"/>
    </source>
</evidence>